<protein>
    <recommendedName>
        <fullName evidence="4">Sulfotransferase domain-containing protein</fullName>
    </recommendedName>
</protein>
<organism evidence="2 3">
    <name type="scientific">Cyclotella atomus</name>
    <dbReference type="NCBI Taxonomy" id="382360"/>
    <lineage>
        <taxon>Eukaryota</taxon>
        <taxon>Sar</taxon>
        <taxon>Stramenopiles</taxon>
        <taxon>Ochrophyta</taxon>
        <taxon>Bacillariophyta</taxon>
        <taxon>Coscinodiscophyceae</taxon>
        <taxon>Thalassiosirophycidae</taxon>
        <taxon>Stephanodiscales</taxon>
        <taxon>Stephanodiscaceae</taxon>
        <taxon>Cyclotella</taxon>
    </lineage>
</organism>
<feature type="region of interest" description="Disordered" evidence="1">
    <location>
        <begin position="51"/>
        <end position="80"/>
    </location>
</feature>
<proteinExistence type="predicted"/>
<evidence type="ECO:0008006" key="4">
    <source>
        <dbReference type="Google" id="ProtNLM"/>
    </source>
</evidence>
<accession>A0ABD3MNB5</accession>
<name>A0ABD3MNB5_9STRA</name>
<evidence type="ECO:0000256" key="1">
    <source>
        <dbReference type="SAM" id="MobiDB-lite"/>
    </source>
</evidence>
<keyword evidence="3" id="KW-1185">Reference proteome</keyword>
<comment type="caution">
    <text evidence="2">The sequence shown here is derived from an EMBL/GenBank/DDBJ whole genome shotgun (WGS) entry which is preliminary data.</text>
</comment>
<sequence length="494" mass="56010">MKTGQLLLLILNCVALSVIYITSWSNCNSSLLDEVDIDDAPQTLRSGRFHMIETGDDDGDDYDDDESNANGSEVSSEAEPTYDVIDSTTTTAVSVSETTNQGFEPSFLQWEATPPDVPPDWHYVTPKGCRNATTDPSFNNNLPHRNGKIIVHFHMQHNAGTNFYSAIKQFVPCATRACWQIHKHCLTSYNEQVEAENLRQNHKEHGVQYVSIELMLPPRLSLPFVSAEARQDMYFTTIVRDPFKRFLTHLRHSNKVGIDGPNGHFWKDYRPNQELYAGDNLNVRWLSGARGGITADHVNIAKCRLQLMDLVILDKFYDVALKRVLCPMNGWRGKKHCDTELEVEEHTSNKVDPLEGADPAFVGGWVERLRPSFEIYDYAKLLSIQHLQEQGVVTDEIPSVSEIPLYMETMAKYTGTDVTKQFKDIPKVNLQNRHLFDPPADFCANMRDIWRSGEDVVPDVYGIGAIKKSWTPKTPESGIVKFVDPRFVKSKWVG</sequence>
<evidence type="ECO:0000313" key="2">
    <source>
        <dbReference type="EMBL" id="KAL3765147.1"/>
    </source>
</evidence>
<feature type="compositionally biased region" description="Acidic residues" evidence="1">
    <location>
        <begin position="54"/>
        <end position="67"/>
    </location>
</feature>
<evidence type="ECO:0000313" key="3">
    <source>
        <dbReference type="Proteomes" id="UP001530400"/>
    </source>
</evidence>
<dbReference type="AlphaFoldDB" id="A0ABD3MNB5"/>
<dbReference type="Proteomes" id="UP001530400">
    <property type="component" value="Unassembled WGS sequence"/>
</dbReference>
<gene>
    <name evidence="2" type="ORF">ACHAWO_004325</name>
</gene>
<dbReference type="EMBL" id="JALLPJ020001407">
    <property type="protein sequence ID" value="KAL3765147.1"/>
    <property type="molecule type" value="Genomic_DNA"/>
</dbReference>
<reference evidence="2 3" key="1">
    <citation type="submission" date="2024-10" db="EMBL/GenBank/DDBJ databases">
        <title>Updated reference genomes for cyclostephanoid diatoms.</title>
        <authorList>
            <person name="Roberts W.R."/>
            <person name="Alverson A.J."/>
        </authorList>
    </citation>
    <scope>NUCLEOTIDE SEQUENCE [LARGE SCALE GENOMIC DNA]</scope>
    <source>
        <strain evidence="2 3">AJA010-31</strain>
    </source>
</reference>